<dbReference type="FunFam" id="3.40.50.720:FF:000084">
    <property type="entry name" value="Short-chain dehydrogenase reductase"/>
    <property type="match status" value="1"/>
</dbReference>
<evidence type="ECO:0000313" key="4">
    <source>
        <dbReference type="EMBL" id="KIY63801.1"/>
    </source>
</evidence>
<dbReference type="InterPro" id="IPR002347">
    <property type="entry name" value="SDR_fam"/>
</dbReference>
<keyword evidence="3" id="KW-0560">Oxidoreductase</keyword>
<sequence>MLTVPGFALITGAASGIGRATALAFARAGAAGIHLADRNSVQLLDAIDEVKSAATNPDFKTSMSGTDIADAQQVDTMVSTAMKAFGRLDYAANIAGVLETSHPTAELPIEEYDSVMQINSRGAFLCMRAELAAMRAQQAVARLPSRPAVRGSITNMGSILGHIALPTFTSYVTAKHSVLGMTKAAAATHAQEGIRVNAVCPGWVETELSKNSAGATKEWESILAAVPMRRMASCEEVADVVLFIASEYASYVNGAAWTIDGGRTVV</sequence>
<gene>
    <name evidence="4" type="ORF">CYLTODRAFT_425784</name>
</gene>
<dbReference type="GO" id="GO:0016491">
    <property type="term" value="F:oxidoreductase activity"/>
    <property type="evidence" value="ECO:0007669"/>
    <property type="project" value="UniProtKB-KW"/>
</dbReference>
<dbReference type="PRINTS" id="PR00080">
    <property type="entry name" value="SDRFAMILY"/>
</dbReference>
<comment type="similarity">
    <text evidence="1">Belongs to the short-chain dehydrogenases/reductases (SDR) family.</text>
</comment>
<evidence type="ECO:0000256" key="1">
    <source>
        <dbReference type="ARBA" id="ARBA00006484"/>
    </source>
</evidence>
<keyword evidence="2" id="KW-0521">NADP</keyword>
<evidence type="ECO:0000313" key="5">
    <source>
        <dbReference type="Proteomes" id="UP000054007"/>
    </source>
</evidence>
<dbReference type="Proteomes" id="UP000054007">
    <property type="component" value="Unassembled WGS sequence"/>
</dbReference>
<organism evidence="4 5">
    <name type="scientific">Cylindrobasidium torrendii FP15055 ss-10</name>
    <dbReference type="NCBI Taxonomy" id="1314674"/>
    <lineage>
        <taxon>Eukaryota</taxon>
        <taxon>Fungi</taxon>
        <taxon>Dikarya</taxon>
        <taxon>Basidiomycota</taxon>
        <taxon>Agaricomycotina</taxon>
        <taxon>Agaricomycetes</taxon>
        <taxon>Agaricomycetidae</taxon>
        <taxon>Agaricales</taxon>
        <taxon>Marasmiineae</taxon>
        <taxon>Physalacriaceae</taxon>
        <taxon>Cylindrobasidium</taxon>
    </lineage>
</organism>
<dbReference type="OrthoDB" id="498125at2759"/>
<keyword evidence="5" id="KW-1185">Reference proteome</keyword>
<dbReference type="EMBL" id="KN880672">
    <property type="protein sequence ID" value="KIY63801.1"/>
    <property type="molecule type" value="Genomic_DNA"/>
</dbReference>
<evidence type="ECO:0000256" key="3">
    <source>
        <dbReference type="ARBA" id="ARBA00023002"/>
    </source>
</evidence>
<name>A0A0D7B2Q3_9AGAR</name>
<evidence type="ECO:0000256" key="2">
    <source>
        <dbReference type="ARBA" id="ARBA00022857"/>
    </source>
</evidence>
<reference evidence="4 5" key="1">
    <citation type="journal article" date="2015" name="Fungal Genet. Biol.">
        <title>Evolution of novel wood decay mechanisms in Agaricales revealed by the genome sequences of Fistulina hepatica and Cylindrobasidium torrendii.</title>
        <authorList>
            <person name="Floudas D."/>
            <person name="Held B.W."/>
            <person name="Riley R."/>
            <person name="Nagy L.G."/>
            <person name="Koehler G."/>
            <person name="Ransdell A.S."/>
            <person name="Younus H."/>
            <person name="Chow J."/>
            <person name="Chiniquy J."/>
            <person name="Lipzen A."/>
            <person name="Tritt A."/>
            <person name="Sun H."/>
            <person name="Haridas S."/>
            <person name="LaButti K."/>
            <person name="Ohm R.A."/>
            <person name="Kues U."/>
            <person name="Blanchette R.A."/>
            <person name="Grigoriev I.V."/>
            <person name="Minto R.E."/>
            <person name="Hibbett D.S."/>
        </authorList>
    </citation>
    <scope>NUCLEOTIDE SEQUENCE [LARGE SCALE GENOMIC DNA]</scope>
    <source>
        <strain evidence="4 5">FP15055 ss-10</strain>
    </source>
</reference>
<dbReference type="PANTHER" id="PTHR24321">
    <property type="entry name" value="DEHYDROGENASES, SHORT CHAIN"/>
    <property type="match status" value="1"/>
</dbReference>
<dbReference type="PROSITE" id="PS00061">
    <property type="entry name" value="ADH_SHORT"/>
    <property type="match status" value="1"/>
</dbReference>
<dbReference type="SUPFAM" id="SSF51735">
    <property type="entry name" value="NAD(P)-binding Rossmann-fold domains"/>
    <property type="match status" value="1"/>
</dbReference>
<dbReference type="STRING" id="1314674.A0A0D7B2Q3"/>
<dbReference type="InterPro" id="IPR020904">
    <property type="entry name" value="Sc_DH/Rdtase_CS"/>
</dbReference>
<dbReference type="Gene3D" id="3.40.50.720">
    <property type="entry name" value="NAD(P)-binding Rossmann-like Domain"/>
    <property type="match status" value="1"/>
</dbReference>
<dbReference type="PANTHER" id="PTHR24321:SF12">
    <property type="entry name" value="SHORT-CHAIN DEHYDROGENASE_REDUCTASE FAMILY, PUTATIVE (AFU_ORTHOLOGUE AFUA_5G14340)-RELATED"/>
    <property type="match status" value="1"/>
</dbReference>
<dbReference type="PRINTS" id="PR00081">
    <property type="entry name" value="GDHRDH"/>
</dbReference>
<proteinExistence type="inferred from homology"/>
<accession>A0A0D7B2Q3</accession>
<dbReference type="CDD" id="cd05233">
    <property type="entry name" value="SDR_c"/>
    <property type="match status" value="1"/>
</dbReference>
<dbReference type="AlphaFoldDB" id="A0A0D7B2Q3"/>
<dbReference type="InterPro" id="IPR036291">
    <property type="entry name" value="NAD(P)-bd_dom_sf"/>
</dbReference>
<protein>
    <submittedName>
        <fullName evidence="4">3-oxoacyl-reductase</fullName>
    </submittedName>
</protein>
<dbReference type="Pfam" id="PF13561">
    <property type="entry name" value="adh_short_C2"/>
    <property type="match status" value="1"/>
</dbReference>